<comment type="caution">
    <text evidence="8">The sequence shown here is derived from an EMBL/GenBank/DDBJ whole genome shotgun (WGS) entry which is preliminary data.</text>
</comment>
<feature type="domain" description="DUF2179" evidence="7">
    <location>
        <begin position="236"/>
        <end position="290"/>
    </location>
</feature>
<feature type="transmembrane region" description="Helical" evidence="6">
    <location>
        <begin position="12"/>
        <end position="35"/>
    </location>
</feature>
<comment type="subcellular location">
    <subcellularLocation>
        <location evidence="1">Cell membrane</location>
        <topology evidence="1">Multi-pass membrane protein</topology>
    </subcellularLocation>
</comment>
<dbReference type="Proteomes" id="UP000469424">
    <property type="component" value="Unassembled WGS sequence"/>
</dbReference>
<gene>
    <name evidence="8" type="ORF">FYJ65_00855</name>
</gene>
<evidence type="ECO:0000259" key="7">
    <source>
        <dbReference type="Pfam" id="PF10035"/>
    </source>
</evidence>
<dbReference type="GO" id="GO:0005886">
    <property type="term" value="C:plasma membrane"/>
    <property type="evidence" value="ECO:0007669"/>
    <property type="project" value="UniProtKB-SubCell"/>
</dbReference>
<evidence type="ECO:0000313" key="8">
    <source>
        <dbReference type="EMBL" id="MST69900.1"/>
    </source>
</evidence>
<evidence type="ECO:0000256" key="2">
    <source>
        <dbReference type="ARBA" id="ARBA00022475"/>
    </source>
</evidence>
<dbReference type="EMBL" id="VUNA01000001">
    <property type="protein sequence ID" value="MST69900.1"/>
    <property type="molecule type" value="Genomic_DNA"/>
</dbReference>
<evidence type="ECO:0000256" key="3">
    <source>
        <dbReference type="ARBA" id="ARBA00022692"/>
    </source>
</evidence>
<keyword evidence="4 6" id="KW-1133">Transmembrane helix</keyword>
<feature type="transmembrane region" description="Helical" evidence="6">
    <location>
        <begin position="176"/>
        <end position="200"/>
    </location>
</feature>
<dbReference type="Gene3D" id="3.30.70.120">
    <property type="match status" value="1"/>
</dbReference>
<evidence type="ECO:0000256" key="4">
    <source>
        <dbReference type="ARBA" id="ARBA00022989"/>
    </source>
</evidence>
<evidence type="ECO:0000313" key="9">
    <source>
        <dbReference type="Proteomes" id="UP000469424"/>
    </source>
</evidence>
<sequence>MNWLDQFEDKFSAFANICYIILGNIIYAVSINVLITPMSLYNGGFLGMAQLLRLFFVKVLHFSGPPGMDLTGIIYFLMNVPLFYYAYRAVGIKFSIKSLISIGMSSLCLTLVPVPAKPLFNDYLSACVVAGVIGGVGSGMILRGGSSTGGSDIIGVCMSKTHPNTSVGKINVLFNVAVYGICLLVFNIQIAIYSFIYTTIRSSFMDRMHTQNINTEVLIFTKIDGIDKLITTDMGRGVTKWEGTGSFTEENVHIMVVAITKYEVYHLQTLVLEKDPHAFIMLNDGERVVGNFKKHLE</sequence>
<dbReference type="PIRSF" id="PIRSF006483">
    <property type="entry name" value="Membrane_protein_YitT"/>
    <property type="match status" value="1"/>
</dbReference>
<accession>A0A6N7X328</accession>
<keyword evidence="2" id="KW-1003">Cell membrane</keyword>
<dbReference type="PANTHER" id="PTHR33545">
    <property type="entry name" value="UPF0750 MEMBRANE PROTEIN YITT-RELATED"/>
    <property type="match status" value="1"/>
</dbReference>
<dbReference type="Pfam" id="PF02588">
    <property type="entry name" value="YitT_membrane"/>
    <property type="match status" value="1"/>
</dbReference>
<dbReference type="InterPro" id="IPR051461">
    <property type="entry name" value="UPF0750_membrane"/>
</dbReference>
<dbReference type="CDD" id="cd16380">
    <property type="entry name" value="YitT_C"/>
    <property type="match status" value="1"/>
</dbReference>
<evidence type="ECO:0000256" key="1">
    <source>
        <dbReference type="ARBA" id="ARBA00004651"/>
    </source>
</evidence>
<evidence type="ECO:0000256" key="6">
    <source>
        <dbReference type="SAM" id="Phobius"/>
    </source>
</evidence>
<evidence type="ECO:0000256" key="5">
    <source>
        <dbReference type="ARBA" id="ARBA00023136"/>
    </source>
</evidence>
<proteinExistence type="predicted"/>
<dbReference type="PANTHER" id="PTHR33545:SF5">
    <property type="entry name" value="UPF0750 MEMBRANE PROTEIN YITT"/>
    <property type="match status" value="1"/>
</dbReference>
<dbReference type="AlphaFoldDB" id="A0A6N7X328"/>
<dbReference type="RefSeq" id="WP_154553455.1">
    <property type="nucleotide sequence ID" value="NZ_JAQXUZ010000004.1"/>
</dbReference>
<name>A0A6N7X328_9FIRM</name>
<dbReference type="InterPro" id="IPR003740">
    <property type="entry name" value="YitT"/>
</dbReference>
<dbReference type="InterPro" id="IPR015867">
    <property type="entry name" value="N-reg_PII/ATP_PRibTrfase_C"/>
</dbReference>
<keyword evidence="5 6" id="KW-0472">Membrane</keyword>
<organism evidence="8 9">
    <name type="scientific">Mogibacterium kristiansenii</name>
    <dbReference type="NCBI Taxonomy" id="2606708"/>
    <lineage>
        <taxon>Bacteria</taxon>
        <taxon>Bacillati</taxon>
        <taxon>Bacillota</taxon>
        <taxon>Clostridia</taxon>
        <taxon>Peptostreptococcales</taxon>
        <taxon>Anaerovoracaceae</taxon>
        <taxon>Mogibacterium</taxon>
    </lineage>
</organism>
<dbReference type="Pfam" id="PF10035">
    <property type="entry name" value="DUF2179"/>
    <property type="match status" value="1"/>
</dbReference>
<reference evidence="8 9" key="1">
    <citation type="submission" date="2019-08" db="EMBL/GenBank/DDBJ databases">
        <title>In-depth cultivation of the pig gut microbiome towards novel bacterial diversity and tailored functional studies.</title>
        <authorList>
            <person name="Wylensek D."/>
            <person name="Hitch T.C.A."/>
            <person name="Clavel T."/>
        </authorList>
    </citation>
    <scope>NUCLEOTIDE SEQUENCE [LARGE SCALE GENOMIC DNA]</scope>
    <source>
        <strain evidence="8 9">WCA-MUC-591-APC-4B</strain>
    </source>
</reference>
<keyword evidence="9" id="KW-1185">Reference proteome</keyword>
<keyword evidence="3 6" id="KW-0812">Transmembrane</keyword>
<dbReference type="InterPro" id="IPR019264">
    <property type="entry name" value="DUF2179"/>
</dbReference>
<feature type="transmembrane region" description="Helical" evidence="6">
    <location>
        <begin position="67"/>
        <end position="87"/>
    </location>
</feature>
<protein>
    <submittedName>
        <fullName evidence="8">YitT family protein</fullName>
    </submittedName>
</protein>
<feature type="transmembrane region" description="Helical" evidence="6">
    <location>
        <begin position="99"/>
        <end position="116"/>
    </location>
</feature>